<feature type="transmembrane region" description="Helical" evidence="6">
    <location>
        <begin position="191"/>
        <end position="216"/>
    </location>
</feature>
<evidence type="ECO:0000256" key="6">
    <source>
        <dbReference type="SAM" id="Phobius"/>
    </source>
</evidence>
<dbReference type="Proteomes" id="UP001163266">
    <property type="component" value="Chromosome"/>
</dbReference>
<evidence type="ECO:0000313" key="7">
    <source>
        <dbReference type="EMBL" id="UZD55756.1"/>
    </source>
</evidence>
<keyword evidence="3 6" id="KW-0812">Transmembrane</keyword>
<keyword evidence="8" id="KW-1185">Reference proteome</keyword>
<gene>
    <name evidence="7" type="ORF">OMP39_04030</name>
</gene>
<comment type="similarity">
    <text evidence="2">Belongs to the autoinducer-2 exporter (AI-2E) (TC 2.A.86) family.</text>
</comment>
<evidence type="ECO:0000256" key="5">
    <source>
        <dbReference type="ARBA" id="ARBA00023136"/>
    </source>
</evidence>
<dbReference type="InterPro" id="IPR002549">
    <property type="entry name" value="AI-2E-like"/>
</dbReference>
<keyword evidence="5 6" id="KW-0472">Membrane</keyword>
<feature type="transmembrane region" description="Helical" evidence="6">
    <location>
        <begin position="293"/>
        <end position="319"/>
    </location>
</feature>
<evidence type="ECO:0000256" key="1">
    <source>
        <dbReference type="ARBA" id="ARBA00004141"/>
    </source>
</evidence>
<evidence type="ECO:0000256" key="3">
    <source>
        <dbReference type="ARBA" id="ARBA00022692"/>
    </source>
</evidence>
<accession>A0ABY6MUS3</accession>
<dbReference type="PANTHER" id="PTHR21716">
    <property type="entry name" value="TRANSMEMBRANE PROTEIN"/>
    <property type="match status" value="1"/>
</dbReference>
<dbReference type="Pfam" id="PF01594">
    <property type="entry name" value="AI-2E_transport"/>
    <property type="match status" value="1"/>
</dbReference>
<organism evidence="7 8">
    <name type="scientific">Caldimonas aquatica</name>
    <dbReference type="NCBI Taxonomy" id="376175"/>
    <lineage>
        <taxon>Bacteria</taxon>
        <taxon>Pseudomonadati</taxon>
        <taxon>Pseudomonadota</taxon>
        <taxon>Betaproteobacteria</taxon>
        <taxon>Burkholderiales</taxon>
        <taxon>Sphaerotilaceae</taxon>
        <taxon>Caldimonas</taxon>
    </lineage>
</organism>
<feature type="transmembrane region" description="Helical" evidence="6">
    <location>
        <begin position="222"/>
        <end position="252"/>
    </location>
</feature>
<dbReference type="RefSeq" id="WP_264893510.1">
    <property type="nucleotide sequence ID" value="NZ_CP110257.1"/>
</dbReference>
<proteinExistence type="inferred from homology"/>
<feature type="transmembrane region" description="Helical" evidence="6">
    <location>
        <begin position="141"/>
        <end position="159"/>
    </location>
</feature>
<keyword evidence="4 6" id="KW-1133">Transmembrane helix</keyword>
<name>A0ABY6MUS3_9BURK</name>
<protein>
    <submittedName>
        <fullName evidence="7">AI-2E family transporter</fullName>
    </submittedName>
</protein>
<reference evidence="7" key="1">
    <citation type="submission" date="2022-10" db="EMBL/GenBank/DDBJ databases">
        <title>Complete genome sequence of Schlegelella aquatica LMG 23380.</title>
        <authorList>
            <person name="Musilova J."/>
            <person name="Kourilova X."/>
            <person name="Bezdicek M."/>
            <person name="Hermankova K."/>
            <person name="Obruca S."/>
            <person name="Sedlar K."/>
        </authorList>
    </citation>
    <scope>NUCLEOTIDE SEQUENCE</scope>
    <source>
        <strain evidence="7">LMG 23380</strain>
    </source>
</reference>
<evidence type="ECO:0000256" key="2">
    <source>
        <dbReference type="ARBA" id="ARBA00009773"/>
    </source>
</evidence>
<dbReference type="EMBL" id="CP110257">
    <property type="protein sequence ID" value="UZD55756.1"/>
    <property type="molecule type" value="Genomic_DNA"/>
</dbReference>
<feature type="transmembrane region" description="Helical" evidence="6">
    <location>
        <begin position="259"/>
        <end position="281"/>
    </location>
</feature>
<sequence length="364" mass="39395">MLALLALTLLVVYLCWRLVEPFVPALTWALVLAVVFNPLHERIRARVPGKSVVAALAVLLVTVAVAVPSVLVAQKVAEEALTHVEKLKGDPAKALMDQAIKRYPELAPTLRWLKREMDGSGQVDKMATFVVDGTRRFVSGSVYFVVGALVTLYLLFYFFRDKDKTLRALRRFAPLSDDESEKVFADVRDTIYAIVYGTLAVSLVQGVLGGLIFWWLKLPSPLLWGAVMAVLAILPVLGASIVWAPAAVALALGGEWDKALILAFWGSVVIGLIDNLLYPLLVKGRMRLHTVPVFIAVIGGLLVFGTAGVVLGPVVLAMAKALVEVWRHRLQPAPPVLMEDGSTAVSAAVAAPDRAPADTAPQNW</sequence>
<evidence type="ECO:0000256" key="4">
    <source>
        <dbReference type="ARBA" id="ARBA00022989"/>
    </source>
</evidence>
<feature type="transmembrane region" description="Helical" evidence="6">
    <location>
        <begin position="52"/>
        <end position="73"/>
    </location>
</feature>
<dbReference type="PANTHER" id="PTHR21716:SF4">
    <property type="entry name" value="TRANSMEMBRANE PROTEIN 245"/>
    <property type="match status" value="1"/>
</dbReference>
<evidence type="ECO:0000313" key="8">
    <source>
        <dbReference type="Proteomes" id="UP001163266"/>
    </source>
</evidence>
<comment type="subcellular location">
    <subcellularLocation>
        <location evidence="1">Membrane</location>
        <topology evidence="1">Multi-pass membrane protein</topology>
    </subcellularLocation>
</comment>